<evidence type="ECO:0000313" key="1">
    <source>
        <dbReference type="EMBL" id="EUA06750.1"/>
    </source>
</evidence>
<gene>
    <name evidence="1" type="ORF">I553_0439</name>
</gene>
<sequence length="111" mass="12307">MGSVPPQFVELTLYVVGQHLRAQEPGARARPAIVPGHGRGEHLVAVGVGQLLGHRLPHRLRHQERVQQQDRFTGPEVDGLASHHARDTKLIPAVPQAWGGGWWRRDKIESS</sequence>
<protein>
    <submittedName>
        <fullName evidence="1">Alpha/beta hydrolase domain protein</fullName>
    </submittedName>
</protein>
<dbReference type="PATRIC" id="fig|1299334.3.peg.10024"/>
<organism evidence="1">
    <name type="scientific">Mycobacterium xenopi 4042</name>
    <dbReference type="NCBI Taxonomy" id="1299334"/>
    <lineage>
        <taxon>Bacteria</taxon>
        <taxon>Bacillati</taxon>
        <taxon>Actinomycetota</taxon>
        <taxon>Actinomycetes</taxon>
        <taxon>Mycobacteriales</taxon>
        <taxon>Mycobacteriaceae</taxon>
        <taxon>Mycobacterium</taxon>
    </lineage>
</organism>
<dbReference type="GO" id="GO:0016787">
    <property type="term" value="F:hydrolase activity"/>
    <property type="evidence" value="ECO:0007669"/>
    <property type="project" value="UniProtKB-KW"/>
</dbReference>
<keyword evidence="1" id="KW-0378">Hydrolase</keyword>
<reference evidence="1" key="1">
    <citation type="submission" date="2014-01" db="EMBL/GenBank/DDBJ databases">
        <authorList>
            <person name="Brown-Elliot B."/>
            <person name="Wallace R."/>
            <person name="Lenaerts A."/>
            <person name="Ordway D."/>
            <person name="DeGroote M.A."/>
            <person name="Parker T."/>
            <person name="Sizemore C."/>
            <person name="Tallon L.J."/>
            <person name="Sadzewicz L.K."/>
            <person name="Sengamalay N."/>
            <person name="Fraser C.M."/>
            <person name="Hine E."/>
            <person name="Shefchek K.A."/>
            <person name="Das S.P."/>
            <person name="Tettelin H."/>
        </authorList>
    </citation>
    <scope>NUCLEOTIDE SEQUENCE [LARGE SCALE GENOMIC DNA]</scope>
    <source>
        <strain evidence="1">4042</strain>
    </source>
</reference>
<dbReference type="EMBL" id="JAOB01000093">
    <property type="protein sequence ID" value="EUA06750.1"/>
    <property type="molecule type" value="Genomic_DNA"/>
</dbReference>
<dbReference type="AlphaFoldDB" id="X7YK51"/>
<comment type="caution">
    <text evidence="1">The sequence shown here is derived from an EMBL/GenBank/DDBJ whole genome shotgun (WGS) entry which is preliminary data.</text>
</comment>
<proteinExistence type="predicted"/>
<name>X7YK51_MYCXE</name>
<accession>X7YK51</accession>